<dbReference type="PANTHER" id="PTHR21666">
    <property type="entry name" value="PEPTIDASE-RELATED"/>
    <property type="match status" value="1"/>
</dbReference>
<evidence type="ECO:0000259" key="5">
    <source>
        <dbReference type="Pfam" id="PF01551"/>
    </source>
</evidence>
<dbReference type="InterPro" id="IPR057309">
    <property type="entry name" value="PcsB_CC"/>
</dbReference>
<gene>
    <name evidence="7" type="ORF">JIR001_29430</name>
</gene>
<dbReference type="SUPFAM" id="SSF57997">
    <property type="entry name" value="Tropomyosin"/>
    <property type="match status" value="1"/>
</dbReference>
<dbReference type="RefSeq" id="WP_212773416.1">
    <property type="nucleotide sequence ID" value="NZ_AP024601.1"/>
</dbReference>
<dbReference type="SUPFAM" id="SSF51261">
    <property type="entry name" value="Duplicated hybrid motif"/>
    <property type="match status" value="1"/>
</dbReference>
<evidence type="ECO:0000313" key="7">
    <source>
        <dbReference type="EMBL" id="BCU83160.1"/>
    </source>
</evidence>
<dbReference type="Pfam" id="PF24568">
    <property type="entry name" value="CC_PcsB"/>
    <property type="match status" value="1"/>
</dbReference>
<dbReference type="PANTHER" id="PTHR21666:SF289">
    <property type="entry name" value="L-ALA--D-GLU ENDOPEPTIDASE"/>
    <property type="match status" value="1"/>
</dbReference>
<feature type="domain" description="Peptidoglycan hydrolase PcsB coiled-coil" evidence="6">
    <location>
        <begin position="88"/>
        <end position="157"/>
    </location>
</feature>
<dbReference type="AlphaFoldDB" id="A0A8D5ZNW7"/>
<organism evidence="7 8">
    <name type="scientific">Polycladomyces abyssicola</name>
    <dbReference type="NCBI Taxonomy" id="1125966"/>
    <lineage>
        <taxon>Bacteria</taxon>
        <taxon>Bacillati</taxon>
        <taxon>Bacillota</taxon>
        <taxon>Bacilli</taxon>
        <taxon>Bacillales</taxon>
        <taxon>Thermoactinomycetaceae</taxon>
        <taxon>Polycladomyces</taxon>
    </lineage>
</organism>
<dbReference type="Gene3D" id="6.10.250.3150">
    <property type="match status" value="1"/>
</dbReference>
<evidence type="ECO:0000259" key="6">
    <source>
        <dbReference type="Pfam" id="PF24568"/>
    </source>
</evidence>
<reference evidence="7" key="2">
    <citation type="journal article" date="2021" name="Microbiol. Resour. Announc.">
        <title>Complete Genome Sequence of Polycladomyces abyssicola JIR-001T, Isolated from Hemipelagic Sediment in Deep Seawater.</title>
        <authorList>
            <person name="Tsubouchi T."/>
            <person name="Kaneko Y."/>
        </authorList>
    </citation>
    <scope>NUCLEOTIDE SEQUENCE</scope>
    <source>
        <strain evidence="7">JIR-001</strain>
    </source>
</reference>
<evidence type="ECO:0000256" key="1">
    <source>
        <dbReference type="ARBA" id="ARBA00022729"/>
    </source>
</evidence>
<keyword evidence="1 4" id="KW-0732">Signal</keyword>
<name>A0A8D5ZNW7_9BACL</name>
<feature type="coiled-coil region" evidence="2">
    <location>
        <begin position="153"/>
        <end position="215"/>
    </location>
</feature>
<dbReference type="InterPro" id="IPR016047">
    <property type="entry name" value="M23ase_b-sheet_dom"/>
</dbReference>
<accession>A0A8D5ZNW7</accession>
<dbReference type="CDD" id="cd12797">
    <property type="entry name" value="M23_peptidase"/>
    <property type="match status" value="1"/>
</dbReference>
<feature type="domain" description="M23ase beta-sheet core" evidence="5">
    <location>
        <begin position="252"/>
        <end position="348"/>
    </location>
</feature>
<dbReference type="Gene3D" id="2.70.70.10">
    <property type="entry name" value="Glucose Permease (Domain IIA)"/>
    <property type="match status" value="1"/>
</dbReference>
<evidence type="ECO:0000256" key="3">
    <source>
        <dbReference type="SAM" id="MobiDB-lite"/>
    </source>
</evidence>
<protein>
    <submittedName>
        <fullName evidence="7">Metalloendopeptidase</fullName>
    </submittedName>
</protein>
<evidence type="ECO:0000256" key="2">
    <source>
        <dbReference type="SAM" id="Coils"/>
    </source>
</evidence>
<feature type="chain" id="PRO_5034062373" evidence="4">
    <location>
        <begin position="27"/>
        <end position="354"/>
    </location>
</feature>
<proteinExistence type="predicted"/>
<feature type="signal peptide" evidence="4">
    <location>
        <begin position="1"/>
        <end position="26"/>
    </location>
</feature>
<reference evidence="7" key="1">
    <citation type="journal article" date="2013" name="Int. J. Syst. Evol. Microbiol.">
        <title>Polycladomyces abyssicola gen. nov., sp. nov., a thermophilic filamentous bacterium isolated from hemipelagic sediment.</title>
        <authorList>
            <person name="Tsubouchi T."/>
            <person name="Shimane Y."/>
            <person name="Mori K."/>
            <person name="Usui K."/>
            <person name="Hiraki T."/>
            <person name="Tame A."/>
            <person name="Uematsu K."/>
            <person name="Maruyama T."/>
            <person name="Hatada Y."/>
        </authorList>
    </citation>
    <scope>NUCLEOTIDE SEQUENCE</scope>
    <source>
        <strain evidence="7">JIR-001</strain>
    </source>
</reference>
<dbReference type="Pfam" id="PF01551">
    <property type="entry name" value="Peptidase_M23"/>
    <property type="match status" value="1"/>
</dbReference>
<dbReference type="EMBL" id="AP024601">
    <property type="protein sequence ID" value="BCU83160.1"/>
    <property type="molecule type" value="Genomic_DNA"/>
</dbReference>
<sequence length="354" mass="39915">MKRTLLVMVLTVSLVFSGLMINGVHAESKADKTKQDLQNIRNQKSQKEADLKKVKEQLDDRKQKLNELEKKLDEQNKKVEKAKKDLQQAEKDLNMHAALFKQRVREIYVKGDMGYMKALFSAGSFSEFLIRFETIRLIVKQDRAVLNHYFAAKEKKEKDQQTLLAEQNKLKEEKAKADEEYQKLVALVKQHEDALSKLENEEEIKQEELDKINEELAYSSGVWSGGKLSFPCNGPITSSFGYRRHPVTGELRMHEGVDIGCPMGAPIRAAASGIVSKSGPSNGYGWIVVIDHGGLTTLYAHMYGNTVTVNVGDHVARGQKIAEVGNNGTGTGPHCHFEVRKNGRLQDPKYYLLR</sequence>
<evidence type="ECO:0000256" key="4">
    <source>
        <dbReference type="SAM" id="SignalP"/>
    </source>
</evidence>
<dbReference type="Proteomes" id="UP000677436">
    <property type="component" value="Chromosome"/>
</dbReference>
<keyword evidence="2" id="KW-0175">Coiled coil</keyword>
<evidence type="ECO:0000313" key="8">
    <source>
        <dbReference type="Proteomes" id="UP000677436"/>
    </source>
</evidence>
<dbReference type="KEGG" id="pabs:JIR001_29430"/>
<dbReference type="InterPro" id="IPR011055">
    <property type="entry name" value="Dup_hybrid_motif"/>
</dbReference>
<feature type="region of interest" description="Disordered" evidence="3">
    <location>
        <begin position="32"/>
        <end position="52"/>
    </location>
</feature>
<dbReference type="InterPro" id="IPR050570">
    <property type="entry name" value="Cell_wall_metabolism_enzyme"/>
</dbReference>
<keyword evidence="8" id="KW-1185">Reference proteome</keyword>
<dbReference type="GO" id="GO:0004222">
    <property type="term" value="F:metalloendopeptidase activity"/>
    <property type="evidence" value="ECO:0007669"/>
    <property type="project" value="TreeGrafter"/>
</dbReference>